<accession>A0AAE1MC13</accession>
<evidence type="ECO:0000313" key="2">
    <source>
        <dbReference type="Proteomes" id="UP001293593"/>
    </source>
</evidence>
<organism evidence="1 2">
    <name type="scientific">Acacia crassicarpa</name>
    <name type="common">northern wattle</name>
    <dbReference type="NCBI Taxonomy" id="499986"/>
    <lineage>
        <taxon>Eukaryota</taxon>
        <taxon>Viridiplantae</taxon>
        <taxon>Streptophyta</taxon>
        <taxon>Embryophyta</taxon>
        <taxon>Tracheophyta</taxon>
        <taxon>Spermatophyta</taxon>
        <taxon>Magnoliopsida</taxon>
        <taxon>eudicotyledons</taxon>
        <taxon>Gunneridae</taxon>
        <taxon>Pentapetalae</taxon>
        <taxon>rosids</taxon>
        <taxon>fabids</taxon>
        <taxon>Fabales</taxon>
        <taxon>Fabaceae</taxon>
        <taxon>Caesalpinioideae</taxon>
        <taxon>mimosoid clade</taxon>
        <taxon>Acacieae</taxon>
        <taxon>Acacia</taxon>
    </lineage>
</organism>
<gene>
    <name evidence="1" type="ORF">QN277_009614</name>
</gene>
<protein>
    <submittedName>
        <fullName evidence="1">Uncharacterized protein</fullName>
    </submittedName>
</protein>
<proteinExistence type="predicted"/>
<dbReference type="EMBL" id="JAWXYG010000014">
    <property type="protein sequence ID" value="KAK4254201.1"/>
    <property type="molecule type" value="Genomic_DNA"/>
</dbReference>
<name>A0AAE1MC13_9FABA</name>
<dbReference type="AlphaFoldDB" id="A0AAE1MC13"/>
<evidence type="ECO:0000313" key="1">
    <source>
        <dbReference type="EMBL" id="KAK4254201.1"/>
    </source>
</evidence>
<comment type="caution">
    <text evidence="1">The sequence shown here is derived from an EMBL/GenBank/DDBJ whole genome shotgun (WGS) entry which is preliminary data.</text>
</comment>
<sequence length="106" mass="11918">MWLPAKMEAVYKVDDRMPNNNVSENGLNDPFALRSTPIAQLATSRAIEELQEATRDANGKCLNAQLVPKTSETSAFGLTNSVTTRFSHFPVKHFHKHVICTFFLRP</sequence>
<keyword evidence="2" id="KW-1185">Reference proteome</keyword>
<dbReference type="Proteomes" id="UP001293593">
    <property type="component" value="Unassembled WGS sequence"/>
</dbReference>
<reference evidence="1" key="1">
    <citation type="submission" date="2023-10" db="EMBL/GenBank/DDBJ databases">
        <title>Chromosome-level genome of the transformable northern wattle, Acacia crassicarpa.</title>
        <authorList>
            <person name="Massaro I."/>
            <person name="Sinha N.R."/>
            <person name="Poethig S."/>
            <person name="Leichty A.R."/>
        </authorList>
    </citation>
    <scope>NUCLEOTIDE SEQUENCE</scope>
    <source>
        <strain evidence="1">Acra3RX</strain>
        <tissue evidence="1">Leaf</tissue>
    </source>
</reference>